<dbReference type="RefSeq" id="WP_322611354.1">
    <property type="nucleotide sequence ID" value="NZ_JAXLNX010000007.1"/>
</dbReference>
<reference evidence="1 2" key="1">
    <citation type="submission" date="2023-12" db="EMBL/GenBank/DDBJ databases">
        <title>Genome comparison identifies genes involved in endophytic behavior of Lysinibacillus irui and provides insights into its role as a plant-growth promoting bacterium.</title>
        <authorList>
            <person name="Hilario S."/>
            <person name="Matos I."/>
            <person name="Goncalves M.F.M."/>
            <person name="Pardo C.A."/>
            <person name="Santos M.J."/>
        </authorList>
    </citation>
    <scope>NUCLEOTIDE SEQUENCE [LARGE SCALE GENOMIC DNA]</scope>
    <source>
        <strain evidence="1 2">B3</strain>
    </source>
</reference>
<proteinExistence type="predicted"/>
<accession>A0ABU5NFP9</accession>
<name>A0ABU5NFP9_9BACI</name>
<dbReference type="Proteomes" id="UP001289615">
    <property type="component" value="Unassembled WGS sequence"/>
</dbReference>
<protein>
    <recommendedName>
        <fullName evidence="3">Helix-turn-helix domain-containing protein</fullName>
    </recommendedName>
</protein>
<sequence length="68" mass="7809">MRKVRGVEALITYLQSINCPMSKTTIYNLMRTNSIPFNKPTPGILLFDLDKIDRWLDGDSHQAKQDAQ</sequence>
<gene>
    <name evidence="1" type="ORF">U6C28_01080</name>
</gene>
<keyword evidence="2" id="KW-1185">Reference proteome</keyword>
<dbReference type="EMBL" id="JAXUIA010000001">
    <property type="protein sequence ID" value="MEA0974871.1"/>
    <property type="molecule type" value="Genomic_DNA"/>
</dbReference>
<evidence type="ECO:0008006" key="3">
    <source>
        <dbReference type="Google" id="ProtNLM"/>
    </source>
</evidence>
<evidence type="ECO:0000313" key="2">
    <source>
        <dbReference type="Proteomes" id="UP001289615"/>
    </source>
</evidence>
<comment type="caution">
    <text evidence="1">The sequence shown here is derived from an EMBL/GenBank/DDBJ whole genome shotgun (WGS) entry which is preliminary data.</text>
</comment>
<organism evidence="1 2">
    <name type="scientific">Lysinibacillus irui</name>
    <dbReference type="NCBI Taxonomy" id="2998077"/>
    <lineage>
        <taxon>Bacteria</taxon>
        <taxon>Bacillati</taxon>
        <taxon>Bacillota</taxon>
        <taxon>Bacilli</taxon>
        <taxon>Bacillales</taxon>
        <taxon>Bacillaceae</taxon>
        <taxon>Lysinibacillus</taxon>
    </lineage>
</organism>
<evidence type="ECO:0000313" key="1">
    <source>
        <dbReference type="EMBL" id="MEA0974871.1"/>
    </source>
</evidence>